<dbReference type="InterPro" id="IPR047241">
    <property type="entry name" value="KIF11-like_kin_motor_dom"/>
</dbReference>
<evidence type="ECO:0000256" key="10">
    <source>
        <dbReference type="ARBA" id="ARBA00023175"/>
    </source>
</evidence>
<evidence type="ECO:0000259" key="17">
    <source>
        <dbReference type="PROSITE" id="PS50067"/>
    </source>
</evidence>
<evidence type="ECO:0000256" key="7">
    <source>
        <dbReference type="ARBA" id="ARBA00022776"/>
    </source>
</evidence>
<sequence>MNDTKSEKKERDRGQHIQVFARVRPINDLEKNNKSKNIIEIPNDKELIVHERLHDKFSKKFRFDHVFGPSSKQIELYNIVISPLVEHVLAGYNCTVLAYGQTGTGKTFTMEGDSDFSSTLNWQADSSAGMIPRAISHLFDKLQLLKAQEYNIRVSFLELYNEELFDLLSPNGDSSKMRLYEDASKKGAIIIHGLEEITIQNKNEVYRILEKGSEKRQTTATLMNAQSSRSHTVFSITVHMKESTAEGDDVLKTGKLNLVDLAGSENVGRSGAVDRRAKEAGSINQSLLTLGRVITALVERTLHIPYRESKLTRLLQESLGGRTKTSIIATISPASVNVDETISTLDYAHRAKNIKNRPEINQKLSKKEFLKQYTEEIEKLQRDLLATRERTGVYLADENYRQLQSLMSQQTKEIEAKINHIKALEKSMADKERLFKQLELQNMEQTKKLHEVKMKLNNASAALDTTNQRLKLSAQERDEQKYLVEKYVNTERSLLNHGQTLLNVANTATEDSYKLHDKIARKNETERALEAQGERFRNNVCEYLRGIQSDVLAYTEELKESFTSMTSELDMETFFIYENMQRIGNQLSTVLSEEHLPETNNLVSNINESVRIIQTFLYNSEPHNISHFPLYIRYIVTHQYSDTFRQCPWISIISYLFQYSHLQNEAQIIATNQVTTMESQNKLISKKFLELAASVEDMINNDILTNLMAMRNSVFEKLKETSETINKLIDSSCEQQLKIYNETCENVLNVQENVKIIREMQKSTEKQQLFSEMMENAYSQLNDLKRSEEKHCTNVREKCDRLHELCNEFNDQTADSYNANTEMRNELREQVREGIERIENDVIVSTKQVNYSLVESQVMIGDVSNNQAAFINDKIIEISDTTKATSEKLETRMTEFTARNNNVVEKLEQLESDIYKFFTQDMQREVPTGTTPSKREFSYPRQFTTTSPHERILQRFRETKKLVERPEYDEDSFMVGDTPLRHLANSTAMSDITLTTSPPDNTTLVTSNDSSIYTSTNSTIMNITRTSDISRMSVNSDAASGTGKDFT</sequence>
<dbReference type="PROSITE" id="PS00411">
    <property type="entry name" value="KINESIN_MOTOR_1"/>
    <property type="match status" value="1"/>
</dbReference>
<dbReference type="PANTHER" id="PTHR47970">
    <property type="entry name" value="KINESIN-LIKE PROTEIN KIF11"/>
    <property type="match status" value="1"/>
</dbReference>
<evidence type="ECO:0000256" key="1">
    <source>
        <dbReference type="ARBA" id="ARBA00004245"/>
    </source>
</evidence>
<dbReference type="GO" id="GO:0007018">
    <property type="term" value="P:microtubule-based movement"/>
    <property type="evidence" value="ECO:0007669"/>
    <property type="project" value="InterPro"/>
</dbReference>
<keyword evidence="2" id="KW-0963">Cytoplasm</keyword>
<evidence type="ECO:0000313" key="19">
    <source>
        <dbReference type="RefSeq" id="XP_026668991.1"/>
    </source>
</evidence>
<dbReference type="AlphaFoldDB" id="A0AAJ7WAD4"/>
<dbReference type="GO" id="GO:0051231">
    <property type="term" value="P:spindle elongation"/>
    <property type="evidence" value="ECO:0007669"/>
    <property type="project" value="TreeGrafter"/>
</dbReference>
<dbReference type="CDD" id="cd01364">
    <property type="entry name" value="KISc_BimC_Eg5"/>
    <property type="match status" value="1"/>
</dbReference>
<evidence type="ECO:0000256" key="12">
    <source>
        <dbReference type="ARBA" id="ARBA00023306"/>
    </source>
</evidence>
<dbReference type="Gene3D" id="3.40.850.10">
    <property type="entry name" value="Kinesin motor domain"/>
    <property type="match status" value="1"/>
</dbReference>
<keyword evidence="11" id="KW-0206">Cytoskeleton</keyword>
<dbReference type="PRINTS" id="PR00380">
    <property type="entry name" value="KINESINHEAVY"/>
</dbReference>
<keyword evidence="12" id="KW-0131">Cell cycle</keyword>
<organism evidence="18 19">
    <name type="scientific">Ceratina calcarata</name>
    <dbReference type="NCBI Taxonomy" id="156304"/>
    <lineage>
        <taxon>Eukaryota</taxon>
        <taxon>Metazoa</taxon>
        <taxon>Ecdysozoa</taxon>
        <taxon>Arthropoda</taxon>
        <taxon>Hexapoda</taxon>
        <taxon>Insecta</taxon>
        <taxon>Pterygota</taxon>
        <taxon>Neoptera</taxon>
        <taxon>Endopterygota</taxon>
        <taxon>Hymenoptera</taxon>
        <taxon>Apocrita</taxon>
        <taxon>Aculeata</taxon>
        <taxon>Apoidea</taxon>
        <taxon>Anthophila</taxon>
        <taxon>Apidae</taxon>
        <taxon>Ceratina</taxon>
        <taxon>Zadontomerus</taxon>
    </lineage>
</organism>
<dbReference type="SUPFAM" id="SSF52540">
    <property type="entry name" value="P-loop containing nucleoside triphosphate hydrolases"/>
    <property type="match status" value="1"/>
</dbReference>
<keyword evidence="7" id="KW-0498">Mitosis</keyword>
<dbReference type="InterPro" id="IPR025901">
    <property type="entry name" value="Kinesin-assoc_MT-bd_dom"/>
</dbReference>
<comment type="subcellular location">
    <subcellularLocation>
        <location evidence="1">Cytoplasm</location>
        <location evidence="1">Cytoskeleton</location>
    </subcellularLocation>
</comment>
<accession>A0AAJ7WAD4</accession>
<dbReference type="RefSeq" id="XP_026668991.1">
    <property type="nucleotide sequence ID" value="XM_026813190.1"/>
</dbReference>
<dbReference type="InterPro" id="IPR047149">
    <property type="entry name" value="KIF11-like"/>
</dbReference>
<dbReference type="GO" id="GO:0005876">
    <property type="term" value="C:spindle microtubule"/>
    <property type="evidence" value="ECO:0007669"/>
    <property type="project" value="TreeGrafter"/>
</dbReference>
<dbReference type="GeneID" id="108624531"/>
<feature type="coiled-coil region" evidence="15">
    <location>
        <begin position="363"/>
        <end position="469"/>
    </location>
</feature>
<dbReference type="FunFam" id="3.40.850.10:FF:000051">
    <property type="entry name" value="Kinesin-like protein bimC"/>
    <property type="match status" value="1"/>
</dbReference>
<dbReference type="PROSITE" id="PS50067">
    <property type="entry name" value="KINESIN_MOTOR_2"/>
    <property type="match status" value="1"/>
</dbReference>
<keyword evidence="10 14" id="KW-0505">Motor protein</keyword>
<dbReference type="GO" id="GO:0072686">
    <property type="term" value="C:mitotic spindle"/>
    <property type="evidence" value="ECO:0007669"/>
    <property type="project" value="TreeGrafter"/>
</dbReference>
<protein>
    <submittedName>
        <fullName evidence="19">Kinesin-like protein Klp61F</fullName>
    </submittedName>
</protein>
<dbReference type="PANTHER" id="PTHR47970:SF12">
    <property type="entry name" value="KINESIN FAMILY MEMBER 11"/>
    <property type="match status" value="1"/>
</dbReference>
<keyword evidence="9 15" id="KW-0175">Coiled coil</keyword>
<evidence type="ECO:0000256" key="3">
    <source>
        <dbReference type="ARBA" id="ARBA00022553"/>
    </source>
</evidence>
<keyword evidence="18" id="KW-1185">Reference proteome</keyword>
<evidence type="ECO:0000256" key="13">
    <source>
        <dbReference type="ARBA" id="ARBA00034704"/>
    </source>
</evidence>
<dbReference type="GO" id="GO:0005524">
    <property type="term" value="F:ATP binding"/>
    <property type="evidence" value="ECO:0007669"/>
    <property type="project" value="UniProtKB-UniRule"/>
</dbReference>
<dbReference type="Pfam" id="PF00225">
    <property type="entry name" value="Kinesin"/>
    <property type="match status" value="1"/>
</dbReference>
<dbReference type="GO" id="GO:0090307">
    <property type="term" value="P:mitotic spindle assembly"/>
    <property type="evidence" value="ECO:0007669"/>
    <property type="project" value="TreeGrafter"/>
</dbReference>
<evidence type="ECO:0000256" key="11">
    <source>
        <dbReference type="ARBA" id="ARBA00023212"/>
    </source>
</evidence>
<dbReference type="GO" id="GO:0008574">
    <property type="term" value="F:plus-end-directed microtubule motor activity"/>
    <property type="evidence" value="ECO:0007669"/>
    <property type="project" value="TreeGrafter"/>
</dbReference>
<evidence type="ECO:0000256" key="5">
    <source>
        <dbReference type="ARBA" id="ARBA00022701"/>
    </source>
</evidence>
<dbReference type="KEGG" id="ccal:108624531"/>
<feature type="region of interest" description="Disordered" evidence="16">
    <location>
        <begin position="925"/>
        <end position="944"/>
    </location>
</feature>
<dbReference type="SMART" id="SM00129">
    <property type="entry name" value="KISc"/>
    <property type="match status" value="1"/>
</dbReference>
<feature type="domain" description="Kinesin motor" evidence="17">
    <location>
        <begin position="16"/>
        <end position="354"/>
    </location>
</feature>
<dbReference type="Pfam" id="PF13931">
    <property type="entry name" value="Microtub_bind"/>
    <property type="match status" value="1"/>
</dbReference>
<evidence type="ECO:0000256" key="15">
    <source>
        <dbReference type="SAM" id="Coils"/>
    </source>
</evidence>
<keyword evidence="5" id="KW-0493">Microtubule</keyword>
<evidence type="ECO:0000256" key="8">
    <source>
        <dbReference type="ARBA" id="ARBA00022840"/>
    </source>
</evidence>
<dbReference type="InterPro" id="IPR036961">
    <property type="entry name" value="Kinesin_motor_dom_sf"/>
</dbReference>
<keyword evidence="3" id="KW-0597">Phosphoprotein</keyword>
<dbReference type="GO" id="GO:0051301">
    <property type="term" value="P:cell division"/>
    <property type="evidence" value="ECO:0007669"/>
    <property type="project" value="UniProtKB-KW"/>
</dbReference>
<keyword evidence="4" id="KW-0132">Cell division</keyword>
<evidence type="ECO:0000256" key="16">
    <source>
        <dbReference type="SAM" id="MobiDB-lite"/>
    </source>
</evidence>
<dbReference type="Proteomes" id="UP000694925">
    <property type="component" value="Unplaced"/>
</dbReference>
<evidence type="ECO:0000256" key="14">
    <source>
        <dbReference type="PROSITE-ProRule" id="PRU00283"/>
    </source>
</evidence>
<evidence type="ECO:0000256" key="9">
    <source>
        <dbReference type="ARBA" id="ARBA00023054"/>
    </source>
</evidence>
<evidence type="ECO:0000256" key="4">
    <source>
        <dbReference type="ARBA" id="ARBA00022618"/>
    </source>
</evidence>
<evidence type="ECO:0000256" key="6">
    <source>
        <dbReference type="ARBA" id="ARBA00022741"/>
    </source>
</evidence>
<name>A0AAJ7WAD4_9HYME</name>
<dbReference type="InterPro" id="IPR019821">
    <property type="entry name" value="Kinesin_motor_CS"/>
</dbReference>
<keyword evidence="6 14" id="KW-0547">Nucleotide-binding</keyword>
<comment type="similarity">
    <text evidence="13">Belongs to the TRAFAC class myosin-kinesin ATPase superfamily. Kinesin family. KIN-5/BimC subfamily.</text>
</comment>
<dbReference type="InterPro" id="IPR001752">
    <property type="entry name" value="Kinesin_motor_dom"/>
</dbReference>
<evidence type="ECO:0000313" key="18">
    <source>
        <dbReference type="Proteomes" id="UP000694925"/>
    </source>
</evidence>
<dbReference type="GO" id="GO:0008017">
    <property type="term" value="F:microtubule binding"/>
    <property type="evidence" value="ECO:0007669"/>
    <property type="project" value="InterPro"/>
</dbReference>
<keyword evidence="8 14" id="KW-0067">ATP-binding</keyword>
<evidence type="ECO:0000256" key="2">
    <source>
        <dbReference type="ARBA" id="ARBA00022490"/>
    </source>
</evidence>
<proteinExistence type="inferred from homology"/>
<gene>
    <name evidence="19" type="primary">LOC108624531</name>
</gene>
<dbReference type="GO" id="GO:0005634">
    <property type="term" value="C:nucleus"/>
    <property type="evidence" value="ECO:0007669"/>
    <property type="project" value="TreeGrafter"/>
</dbReference>
<feature type="binding site" evidence="14">
    <location>
        <begin position="100"/>
        <end position="107"/>
    </location>
    <ligand>
        <name>ATP</name>
        <dbReference type="ChEBI" id="CHEBI:30616"/>
    </ligand>
</feature>
<reference evidence="19" key="1">
    <citation type="submission" date="2025-08" db="UniProtKB">
        <authorList>
            <consortium name="RefSeq"/>
        </authorList>
    </citation>
    <scope>IDENTIFICATION</scope>
    <source>
        <tissue evidence="19">Whole body</tissue>
    </source>
</reference>
<dbReference type="InterPro" id="IPR027417">
    <property type="entry name" value="P-loop_NTPase"/>
</dbReference>